<name>A0A418SLY3_9RHOB</name>
<dbReference type="SFLD" id="SFLDS00003">
    <property type="entry name" value="Haloacid_Dehalogenase"/>
    <property type="match status" value="1"/>
</dbReference>
<proteinExistence type="inferred from homology"/>
<sequence length="223" mass="24465">MRIELVIFDCDGVIADSELLSASVLIENLAETGLTLGAEDVRREFLGRSFPTVARVIRENFGHPLPEDFEAEYRRRLLLRFEEELRPTPGFQQMLQALHLPSCVATSSSPPRAERTLQLVGLSEFFNGKIFTASQVARGKPAPDLFLFAANRMGVKPPAAIVVEDSAPGLEAAQAAGMKVLAYRGGGHLREAPIELPPGIAGFDNWADFPHLLRQMETAGELR</sequence>
<protein>
    <submittedName>
        <fullName evidence="5">HAD family hydrolase</fullName>
    </submittedName>
</protein>
<dbReference type="Proteomes" id="UP000284202">
    <property type="component" value="Unassembled WGS sequence"/>
</dbReference>
<evidence type="ECO:0000313" key="5">
    <source>
        <dbReference type="EMBL" id="RJE81951.1"/>
    </source>
</evidence>
<dbReference type="GO" id="GO:0046872">
    <property type="term" value="F:metal ion binding"/>
    <property type="evidence" value="ECO:0007669"/>
    <property type="project" value="UniProtKB-KW"/>
</dbReference>
<keyword evidence="5" id="KW-0378">Hydrolase</keyword>
<dbReference type="OrthoDB" id="9797743at2"/>
<dbReference type="InterPro" id="IPR023198">
    <property type="entry name" value="PGP-like_dom2"/>
</dbReference>
<dbReference type="Gene3D" id="1.10.150.240">
    <property type="entry name" value="Putative phosphatase, domain 2"/>
    <property type="match status" value="1"/>
</dbReference>
<dbReference type="EMBL" id="QZCG01000022">
    <property type="protein sequence ID" value="RJE81951.1"/>
    <property type="molecule type" value="Genomic_DNA"/>
</dbReference>
<dbReference type="PANTHER" id="PTHR46193:SF10">
    <property type="entry name" value="6-PHOSPHOGLUCONATE PHOSPHATASE"/>
    <property type="match status" value="1"/>
</dbReference>
<keyword evidence="3" id="KW-0479">Metal-binding</keyword>
<dbReference type="SFLD" id="SFLDG01129">
    <property type="entry name" value="C1.5:_HAD__Beta-PGM__Phosphata"/>
    <property type="match status" value="1"/>
</dbReference>
<organism evidence="5 6">
    <name type="scientific">Paracoccus onubensis</name>
    <dbReference type="NCBI Taxonomy" id="1675788"/>
    <lineage>
        <taxon>Bacteria</taxon>
        <taxon>Pseudomonadati</taxon>
        <taxon>Pseudomonadota</taxon>
        <taxon>Alphaproteobacteria</taxon>
        <taxon>Rhodobacterales</taxon>
        <taxon>Paracoccaceae</taxon>
        <taxon>Paracoccus</taxon>
    </lineage>
</organism>
<evidence type="ECO:0000256" key="2">
    <source>
        <dbReference type="ARBA" id="ARBA00006171"/>
    </source>
</evidence>
<keyword evidence="4" id="KW-0460">Magnesium</keyword>
<evidence type="ECO:0000256" key="4">
    <source>
        <dbReference type="ARBA" id="ARBA00022842"/>
    </source>
</evidence>
<evidence type="ECO:0000256" key="1">
    <source>
        <dbReference type="ARBA" id="ARBA00001946"/>
    </source>
</evidence>
<evidence type="ECO:0000256" key="3">
    <source>
        <dbReference type="ARBA" id="ARBA00022723"/>
    </source>
</evidence>
<dbReference type="NCBIfam" id="TIGR01509">
    <property type="entry name" value="HAD-SF-IA-v3"/>
    <property type="match status" value="1"/>
</dbReference>
<dbReference type="InterPro" id="IPR036412">
    <property type="entry name" value="HAD-like_sf"/>
</dbReference>
<dbReference type="CDD" id="cd07526">
    <property type="entry name" value="HAD_BPGM_like"/>
    <property type="match status" value="1"/>
</dbReference>
<dbReference type="GO" id="GO:0016787">
    <property type="term" value="F:hydrolase activity"/>
    <property type="evidence" value="ECO:0007669"/>
    <property type="project" value="UniProtKB-KW"/>
</dbReference>
<gene>
    <name evidence="5" type="ORF">D3P04_22095</name>
</gene>
<dbReference type="SUPFAM" id="SSF56784">
    <property type="entry name" value="HAD-like"/>
    <property type="match status" value="1"/>
</dbReference>
<dbReference type="Gene3D" id="3.40.50.1000">
    <property type="entry name" value="HAD superfamily/HAD-like"/>
    <property type="match status" value="1"/>
</dbReference>
<comment type="cofactor">
    <cofactor evidence="1">
        <name>Mg(2+)</name>
        <dbReference type="ChEBI" id="CHEBI:18420"/>
    </cofactor>
</comment>
<dbReference type="InterPro" id="IPR023214">
    <property type="entry name" value="HAD_sf"/>
</dbReference>
<comment type="caution">
    <text evidence="5">The sequence shown here is derived from an EMBL/GenBank/DDBJ whole genome shotgun (WGS) entry which is preliminary data.</text>
</comment>
<dbReference type="InterPro" id="IPR006439">
    <property type="entry name" value="HAD-SF_hydro_IA"/>
</dbReference>
<accession>A0A418SLY3</accession>
<dbReference type="InterPro" id="IPR051600">
    <property type="entry name" value="Beta-PGM-like"/>
</dbReference>
<keyword evidence="6" id="KW-1185">Reference proteome</keyword>
<comment type="similarity">
    <text evidence="2">Belongs to the HAD-like hydrolase superfamily. CbbY/CbbZ/Gph/YieH family.</text>
</comment>
<dbReference type="RefSeq" id="WP_119752049.1">
    <property type="nucleotide sequence ID" value="NZ_QZCG01000022.1"/>
</dbReference>
<dbReference type="PANTHER" id="PTHR46193">
    <property type="entry name" value="6-PHOSPHOGLUCONATE PHOSPHATASE"/>
    <property type="match status" value="1"/>
</dbReference>
<dbReference type="AlphaFoldDB" id="A0A418SLY3"/>
<evidence type="ECO:0000313" key="6">
    <source>
        <dbReference type="Proteomes" id="UP000284202"/>
    </source>
</evidence>
<reference evidence="6" key="1">
    <citation type="submission" date="2018-09" db="EMBL/GenBank/DDBJ databases">
        <title>Acidovorax cavernicola nov. sp. isolated from Gruta de las Maravillas (Aracena, Spain).</title>
        <authorList>
            <person name="Jurado V."/>
            <person name="Gutierrez-Patricio S."/>
            <person name="Gonzalez-Pimentel J.L."/>
            <person name="Miller A.Z."/>
            <person name="Laiz L."/>
            <person name="Saiz-Jimenez C."/>
        </authorList>
    </citation>
    <scope>NUCLEOTIDE SEQUENCE [LARGE SCALE GENOMIC DNA]</scope>
    <source>
        <strain evidence="6">1011MAR3C25</strain>
    </source>
</reference>
<dbReference type="Pfam" id="PF00702">
    <property type="entry name" value="Hydrolase"/>
    <property type="match status" value="1"/>
</dbReference>